<protein>
    <submittedName>
        <fullName evidence="10">Glycosyltransferase 87 family protein</fullName>
    </submittedName>
</protein>
<evidence type="ECO:0000256" key="5">
    <source>
        <dbReference type="ARBA" id="ARBA00022692"/>
    </source>
</evidence>
<keyword evidence="3" id="KW-0328">Glycosyltransferase</keyword>
<dbReference type="InterPro" id="IPR018584">
    <property type="entry name" value="GT87"/>
</dbReference>
<sequence>MADASSATRLSALRAGTGRAEAAVFAVALLVRLAVRLSSGGLTALSTYDPGVYYAAGDALTFGRLPYRDFVFLHPPAVIVVLAPFDWFGRLTSDLAGFVAANLAFALLGALNAVLVVRLARHLGLGTRAAVAGGLTYALWFGSVGAEYGVRLEPLGNLFALLGLLAFARARATGARRPALWCGAAFGAASAVKIWWVVPLVVMLGWLLAGRRSRQVGAFLAGAAAALVVICVPFFLAAPRQMFDMVITEQLGRNITGAPLVRLAELSTLRPAISHPSQALTVVWLVGVAAVLVVVCRFALREAAARPFLVLAGAQLLVLLAAPGWFGFYADYLAPALAITIAAAVAGYRHGGAQPAASRRRLLPVLLAPLVIVALTTGAALVQATRADQHAFPGQRLARALGGRGCVMSDAPGALIGLRVLSRDLGYGCANWIDVSGRTYGADRAGRNVPRRANARWQRDLLAYLRSGQAIILVRAHATGVAPGTMRAIRAGGVLARDGGYVIWRVRR</sequence>
<evidence type="ECO:0000256" key="1">
    <source>
        <dbReference type="ARBA" id="ARBA00004651"/>
    </source>
</evidence>
<keyword evidence="7 9" id="KW-0472">Membrane</keyword>
<keyword evidence="11" id="KW-1185">Reference proteome</keyword>
<feature type="transmembrane region" description="Helical" evidence="9">
    <location>
        <begin position="362"/>
        <end position="382"/>
    </location>
</feature>
<dbReference type="Pfam" id="PF09594">
    <property type="entry name" value="GT87"/>
    <property type="match status" value="1"/>
</dbReference>
<reference evidence="10" key="1">
    <citation type="submission" date="2022-05" db="EMBL/GenBank/DDBJ databases">
        <title>Jatrophihabitans sp. SB3-54 whole genome sequence.</title>
        <authorList>
            <person name="Suh M.K."/>
            <person name="Eom M.K."/>
            <person name="Kim J.S."/>
            <person name="Kim H.S."/>
            <person name="Do H.E."/>
            <person name="Shin Y.K."/>
            <person name="Lee J.-S."/>
        </authorList>
    </citation>
    <scope>NUCLEOTIDE SEQUENCE</scope>
    <source>
        <strain evidence="10">SB3-54</strain>
    </source>
</reference>
<evidence type="ECO:0000256" key="2">
    <source>
        <dbReference type="ARBA" id="ARBA00022475"/>
    </source>
</evidence>
<evidence type="ECO:0000256" key="6">
    <source>
        <dbReference type="ARBA" id="ARBA00022989"/>
    </source>
</evidence>
<keyword evidence="5 9" id="KW-0812">Transmembrane</keyword>
<accession>A0ABY7JU85</accession>
<comment type="similarity">
    <text evidence="8">Belongs to the glycosyltransferase 87 family.</text>
</comment>
<evidence type="ECO:0000256" key="8">
    <source>
        <dbReference type="ARBA" id="ARBA00024033"/>
    </source>
</evidence>
<proteinExistence type="inferred from homology"/>
<keyword evidence="6 9" id="KW-1133">Transmembrane helix</keyword>
<keyword evidence="2" id="KW-1003">Cell membrane</keyword>
<name>A0ABY7JU85_9ACTN</name>
<dbReference type="PANTHER" id="PTHR33908:SF11">
    <property type="entry name" value="MEMBRANE PROTEIN"/>
    <property type="match status" value="1"/>
</dbReference>
<dbReference type="Proteomes" id="UP001164693">
    <property type="component" value="Chromosome"/>
</dbReference>
<feature type="transmembrane region" description="Helical" evidence="9">
    <location>
        <begin position="332"/>
        <end position="350"/>
    </location>
</feature>
<evidence type="ECO:0000256" key="3">
    <source>
        <dbReference type="ARBA" id="ARBA00022676"/>
    </source>
</evidence>
<feature type="transmembrane region" description="Helical" evidence="9">
    <location>
        <begin position="95"/>
        <end position="117"/>
    </location>
</feature>
<feature type="transmembrane region" description="Helical" evidence="9">
    <location>
        <begin position="279"/>
        <end position="300"/>
    </location>
</feature>
<feature type="transmembrane region" description="Helical" evidence="9">
    <location>
        <begin position="307"/>
        <end position="326"/>
    </location>
</feature>
<dbReference type="RefSeq" id="WP_269442636.1">
    <property type="nucleotide sequence ID" value="NZ_CP097463.1"/>
</dbReference>
<comment type="subcellular location">
    <subcellularLocation>
        <location evidence="1">Cell membrane</location>
        <topology evidence="1">Multi-pass membrane protein</topology>
    </subcellularLocation>
</comment>
<gene>
    <name evidence="10" type="ORF">M6B22_16415</name>
</gene>
<keyword evidence="4" id="KW-0808">Transferase</keyword>
<feature type="transmembrane region" description="Helical" evidence="9">
    <location>
        <begin position="129"/>
        <end position="148"/>
    </location>
</feature>
<evidence type="ECO:0000256" key="9">
    <source>
        <dbReference type="SAM" id="Phobius"/>
    </source>
</evidence>
<evidence type="ECO:0000256" key="4">
    <source>
        <dbReference type="ARBA" id="ARBA00022679"/>
    </source>
</evidence>
<feature type="transmembrane region" description="Helical" evidence="9">
    <location>
        <begin position="70"/>
        <end position="88"/>
    </location>
</feature>
<dbReference type="PANTHER" id="PTHR33908">
    <property type="entry name" value="MANNOSYLTRANSFERASE YKCB-RELATED"/>
    <property type="match status" value="1"/>
</dbReference>
<dbReference type="EMBL" id="CP097463">
    <property type="protein sequence ID" value="WAX56108.1"/>
    <property type="molecule type" value="Genomic_DNA"/>
</dbReference>
<organism evidence="10 11">
    <name type="scientific">Jatrophihabitans cynanchi</name>
    <dbReference type="NCBI Taxonomy" id="2944128"/>
    <lineage>
        <taxon>Bacteria</taxon>
        <taxon>Bacillati</taxon>
        <taxon>Actinomycetota</taxon>
        <taxon>Actinomycetes</taxon>
        <taxon>Jatrophihabitantales</taxon>
        <taxon>Jatrophihabitantaceae</taxon>
        <taxon>Jatrophihabitans</taxon>
    </lineage>
</organism>
<evidence type="ECO:0000313" key="10">
    <source>
        <dbReference type="EMBL" id="WAX56108.1"/>
    </source>
</evidence>
<dbReference type="InterPro" id="IPR050297">
    <property type="entry name" value="LipidA_mod_glycosyltrf_83"/>
</dbReference>
<evidence type="ECO:0000256" key="7">
    <source>
        <dbReference type="ARBA" id="ARBA00023136"/>
    </source>
</evidence>
<feature type="transmembrane region" description="Helical" evidence="9">
    <location>
        <begin position="184"/>
        <end position="209"/>
    </location>
</feature>
<evidence type="ECO:0000313" key="11">
    <source>
        <dbReference type="Proteomes" id="UP001164693"/>
    </source>
</evidence>
<feature type="transmembrane region" description="Helical" evidence="9">
    <location>
        <begin position="216"/>
        <end position="236"/>
    </location>
</feature>